<gene>
    <name evidence="10" type="ORF">E5259_27480</name>
</gene>
<comment type="cofactor">
    <cofactor evidence="1">
        <name>Zn(2+)</name>
        <dbReference type="ChEBI" id="CHEBI:29105"/>
    </cofactor>
</comment>
<dbReference type="GeneID" id="75053520"/>
<evidence type="ECO:0000313" key="10">
    <source>
        <dbReference type="EMBL" id="QMW81008.1"/>
    </source>
</evidence>
<evidence type="ECO:0000256" key="1">
    <source>
        <dbReference type="ARBA" id="ARBA00001947"/>
    </source>
</evidence>
<evidence type="ECO:0000256" key="3">
    <source>
        <dbReference type="ARBA" id="ARBA00007931"/>
    </source>
</evidence>
<feature type="region of interest" description="Disordered" evidence="7">
    <location>
        <begin position="1"/>
        <end position="26"/>
    </location>
</feature>
<feature type="domain" description="Peptidase M50" evidence="9">
    <location>
        <begin position="81"/>
        <end position="176"/>
    </location>
</feature>
<reference evidence="10 11" key="1">
    <citation type="submission" date="2019-04" db="EMBL/GenBank/DDBJ databases">
        <authorList>
            <person name="Schori C."/>
            <person name="Ahrens C."/>
        </authorList>
    </citation>
    <scope>NUCLEOTIDE SEQUENCE [LARGE SCALE GENOMIC DNA]</scope>
    <source>
        <strain evidence="10 11">DSM 2950</strain>
    </source>
</reference>
<feature type="transmembrane region" description="Helical" evidence="8">
    <location>
        <begin position="147"/>
        <end position="170"/>
    </location>
</feature>
<dbReference type="Proteomes" id="UP000515789">
    <property type="component" value="Chromosome"/>
</dbReference>
<keyword evidence="5 8" id="KW-1133">Transmembrane helix</keyword>
<comment type="subcellular location">
    <subcellularLocation>
        <location evidence="2">Membrane</location>
        <topology evidence="2">Multi-pass membrane protein</topology>
    </subcellularLocation>
</comment>
<evidence type="ECO:0000256" key="6">
    <source>
        <dbReference type="ARBA" id="ARBA00023136"/>
    </source>
</evidence>
<feature type="transmembrane region" description="Helical" evidence="8">
    <location>
        <begin position="31"/>
        <end position="49"/>
    </location>
</feature>
<dbReference type="RefSeq" id="WP_018597047.1">
    <property type="nucleotide sequence ID" value="NZ_CABLBP010000005.1"/>
</dbReference>
<feature type="transmembrane region" description="Helical" evidence="8">
    <location>
        <begin position="177"/>
        <end position="198"/>
    </location>
</feature>
<keyword evidence="6 8" id="KW-0472">Membrane</keyword>
<accession>A0A7G5N2B5</accession>
<comment type="similarity">
    <text evidence="3">Belongs to the peptidase M50B family.</text>
</comment>
<protein>
    <recommendedName>
        <fullName evidence="9">Peptidase M50 domain-containing protein</fullName>
    </recommendedName>
</protein>
<sequence length="405" mass="45525">MHNNMSDTKKKNTKKNNTKNKRSKRNRKTQLLQCLAGMVVGGAVGYFGMKYVEKMHGGSLRPTEILMGLIWLVICLYAAAFLHVIVHEAGHLVCGLLSGYKFSSFRVGRIIAAKKKDGIRWGRYSLMGTGGQCLLAPPELVDGKMPYILYNLGGSLFNLLLALAALLLCLGVEGHGYLQILFMALFIVGIFLSLMNAVPLPVGGVNNDGYNALYLGKDKEAVRCFWLQLKINEQLTLGKRLRDMPREWFAPVPEEKWSNAMCASTEVLAVSRAIDEKDFGTALKMGEKLLEKAPGLIGIQRYALKGEMIFCRLMLDGPGEELRREYREKGFQEFLKRSVYMLSVLRLQYACKRILDPDEEAAQKCLELFDKVSRRYPFDGDKESERELISNIDNIDSSLLTGLDE</sequence>
<dbReference type="GO" id="GO:0016020">
    <property type="term" value="C:membrane"/>
    <property type="evidence" value="ECO:0007669"/>
    <property type="project" value="UniProtKB-SubCell"/>
</dbReference>
<dbReference type="AlphaFoldDB" id="A0A7G5N2B5"/>
<evidence type="ECO:0000259" key="9">
    <source>
        <dbReference type="Pfam" id="PF02163"/>
    </source>
</evidence>
<dbReference type="GO" id="GO:0006508">
    <property type="term" value="P:proteolysis"/>
    <property type="evidence" value="ECO:0007669"/>
    <property type="project" value="InterPro"/>
</dbReference>
<evidence type="ECO:0000313" key="11">
    <source>
        <dbReference type="Proteomes" id="UP000515789"/>
    </source>
</evidence>
<name>A0A7G5N2B5_9FIRM</name>
<organism evidence="10 11">
    <name type="scientific">Blautia producta</name>
    <dbReference type="NCBI Taxonomy" id="33035"/>
    <lineage>
        <taxon>Bacteria</taxon>
        <taxon>Bacillati</taxon>
        <taxon>Bacillota</taxon>
        <taxon>Clostridia</taxon>
        <taxon>Lachnospirales</taxon>
        <taxon>Lachnospiraceae</taxon>
        <taxon>Blautia</taxon>
    </lineage>
</organism>
<feature type="transmembrane region" description="Helical" evidence="8">
    <location>
        <begin position="69"/>
        <end position="100"/>
    </location>
</feature>
<evidence type="ECO:0000256" key="8">
    <source>
        <dbReference type="SAM" id="Phobius"/>
    </source>
</evidence>
<evidence type="ECO:0000256" key="7">
    <source>
        <dbReference type="SAM" id="MobiDB-lite"/>
    </source>
</evidence>
<evidence type="ECO:0000256" key="4">
    <source>
        <dbReference type="ARBA" id="ARBA00022692"/>
    </source>
</evidence>
<keyword evidence="4 8" id="KW-0812">Transmembrane</keyword>
<dbReference type="InterPro" id="IPR008915">
    <property type="entry name" value="Peptidase_M50"/>
</dbReference>
<dbReference type="Pfam" id="PF02163">
    <property type="entry name" value="Peptidase_M50"/>
    <property type="match status" value="1"/>
</dbReference>
<evidence type="ECO:0000256" key="5">
    <source>
        <dbReference type="ARBA" id="ARBA00022989"/>
    </source>
</evidence>
<proteinExistence type="inferred from homology"/>
<dbReference type="EMBL" id="CP039126">
    <property type="protein sequence ID" value="QMW81008.1"/>
    <property type="molecule type" value="Genomic_DNA"/>
</dbReference>
<evidence type="ECO:0000256" key="2">
    <source>
        <dbReference type="ARBA" id="ARBA00004141"/>
    </source>
</evidence>
<feature type="compositionally biased region" description="Basic residues" evidence="7">
    <location>
        <begin position="11"/>
        <end position="26"/>
    </location>
</feature>